<accession>A0A5E4MTX0</accession>
<dbReference type="Proteomes" id="UP000325440">
    <property type="component" value="Unassembled WGS sequence"/>
</dbReference>
<sequence length="104" mass="11960">MEIIDLQDISLQMNKTSSTEDFWIKQHAELDKYTNCKTLAIKLATMFGSTYIRGNRNDAHETGITSKDNNPTKLNLENTLRISCSPRVPDFKKLAQEKKCHFSH</sequence>
<keyword evidence="2" id="KW-1185">Reference proteome</keyword>
<dbReference type="EMBL" id="CABPRJ010001018">
    <property type="protein sequence ID" value="VVC34848.1"/>
    <property type="molecule type" value="Genomic_DNA"/>
</dbReference>
<proteinExistence type="predicted"/>
<protein>
    <submittedName>
        <fullName evidence="1">Uncharacterized protein</fullName>
    </submittedName>
</protein>
<evidence type="ECO:0000313" key="1">
    <source>
        <dbReference type="EMBL" id="VVC34848.1"/>
    </source>
</evidence>
<organism evidence="1 2">
    <name type="scientific">Cinara cedri</name>
    <dbReference type="NCBI Taxonomy" id="506608"/>
    <lineage>
        <taxon>Eukaryota</taxon>
        <taxon>Metazoa</taxon>
        <taxon>Ecdysozoa</taxon>
        <taxon>Arthropoda</taxon>
        <taxon>Hexapoda</taxon>
        <taxon>Insecta</taxon>
        <taxon>Pterygota</taxon>
        <taxon>Neoptera</taxon>
        <taxon>Paraneoptera</taxon>
        <taxon>Hemiptera</taxon>
        <taxon>Sternorrhyncha</taxon>
        <taxon>Aphidomorpha</taxon>
        <taxon>Aphidoidea</taxon>
        <taxon>Aphididae</taxon>
        <taxon>Lachninae</taxon>
        <taxon>Cinara</taxon>
    </lineage>
</organism>
<gene>
    <name evidence="1" type="ORF">CINCED_3A025920</name>
</gene>
<dbReference type="AlphaFoldDB" id="A0A5E4MTX0"/>
<name>A0A5E4MTX0_9HEMI</name>
<evidence type="ECO:0000313" key="2">
    <source>
        <dbReference type="Proteomes" id="UP000325440"/>
    </source>
</evidence>
<reference evidence="1 2" key="1">
    <citation type="submission" date="2019-08" db="EMBL/GenBank/DDBJ databases">
        <authorList>
            <person name="Alioto T."/>
            <person name="Alioto T."/>
            <person name="Gomez Garrido J."/>
        </authorList>
    </citation>
    <scope>NUCLEOTIDE SEQUENCE [LARGE SCALE GENOMIC DNA]</scope>
</reference>
<dbReference type="OrthoDB" id="1101576at2759"/>